<evidence type="ECO:0000313" key="2">
    <source>
        <dbReference type="EMBL" id="TVU13550.1"/>
    </source>
</evidence>
<dbReference type="Pfam" id="PF00931">
    <property type="entry name" value="NB-ARC"/>
    <property type="match status" value="1"/>
</dbReference>
<keyword evidence="3" id="KW-1185">Reference proteome</keyword>
<sequence length="163" mass="18355">MLRLRLFDVLIRFEGKSRATPSERSCSAFYIRGAQPEPVGRQRDLTIQDSIGGGDSAAQELHGKVQQVVGWRWRAELYGKLLPRSCMSIVGFGGIGKTTLATELYGKLGMQFECRAFARSCHKPDVRMRLTSILLQVRGQQVPDDLEPCNLTDTIRAHLRHKK</sequence>
<dbReference type="PANTHER" id="PTHR19338:SF30">
    <property type="entry name" value="NB-ARC DOMAIN-CONTAINING PROTEIN"/>
    <property type="match status" value="1"/>
</dbReference>
<reference evidence="2 3" key="1">
    <citation type="journal article" date="2019" name="Sci. Rep.">
        <title>A high-quality genome of Eragrostis curvula grass provides insights into Poaceae evolution and supports new strategies to enhance forage quality.</title>
        <authorList>
            <person name="Carballo J."/>
            <person name="Santos B.A.C.M."/>
            <person name="Zappacosta D."/>
            <person name="Garbus I."/>
            <person name="Selva J.P."/>
            <person name="Gallo C.A."/>
            <person name="Diaz A."/>
            <person name="Albertini E."/>
            <person name="Caccamo M."/>
            <person name="Echenique V."/>
        </authorList>
    </citation>
    <scope>NUCLEOTIDE SEQUENCE [LARGE SCALE GENOMIC DNA]</scope>
    <source>
        <strain evidence="3">cv. Victoria</strain>
        <tissue evidence="2">Leaf</tissue>
    </source>
</reference>
<comment type="caution">
    <text evidence="2">The sequence shown here is derived from an EMBL/GenBank/DDBJ whole genome shotgun (WGS) entry which is preliminary data.</text>
</comment>
<protein>
    <recommendedName>
        <fullName evidence="1">NB-ARC domain-containing protein</fullName>
    </recommendedName>
</protein>
<dbReference type="Gramene" id="TVU13550">
    <property type="protein sequence ID" value="TVU13550"/>
    <property type="gene ID" value="EJB05_40610"/>
</dbReference>
<organism evidence="2 3">
    <name type="scientific">Eragrostis curvula</name>
    <name type="common">weeping love grass</name>
    <dbReference type="NCBI Taxonomy" id="38414"/>
    <lineage>
        <taxon>Eukaryota</taxon>
        <taxon>Viridiplantae</taxon>
        <taxon>Streptophyta</taxon>
        <taxon>Embryophyta</taxon>
        <taxon>Tracheophyta</taxon>
        <taxon>Spermatophyta</taxon>
        <taxon>Magnoliopsida</taxon>
        <taxon>Liliopsida</taxon>
        <taxon>Poales</taxon>
        <taxon>Poaceae</taxon>
        <taxon>PACMAD clade</taxon>
        <taxon>Chloridoideae</taxon>
        <taxon>Eragrostideae</taxon>
        <taxon>Eragrostidinae</taxon>
        <taxon>Eragrostis</taxon>
    </lineage>
</organism>
<dbReference type="OrthoDB" id="686380at2759"/>
<evidence type="ECO:0000313" key="3">
    <source>
        <dbReference type="Proteomes" id="UP000324897"/>
    </source>
</evidence>
<gene>
    <name evidence="2" type="ORF">EJB05_40610</name>
</gene>
<dbReference type="InterPro" id="IPR027417">
    <property type="entry name" value="P-loop_NTPase"/>
</dbReference>
<proteinExistence type="predicted"/>
<accession>A0A5J9TQD3</accession>
<evidence type="ECO:0000259" key="1">
    <source>
        <dbReference type="Pfam" id="PF00931"/>
    </source>
</evidence>
<dbReference type="SUPFAM" id="SSF52540">
    <property type="entry name" value="P-loop containing nucleoside triphosphate hydrolases"/>
    <property type="match status" value="1"/>
</dbReference>
<dbReference type="Gene3D" id="3.40.50.300">
    <property type="entry name" value="P-loop containing nucleotide triphosphate hydrolases"/>
    <property type="match status" value="1"/>
</dbReference>
<dbReference type="AlphaFoldDB" id="A0A5J9TQD3"/>
<dbReference type="PANTHER" id="PTHR19338">
    <property type="entry name" value="TRANSLOCASE OF INNER MITOCHONDRIAL MEMBRANE 13 HOMOLOG"/>
    <property type="match status" value="1"/>
</dbReference>
<feature type="non-terminal residue" evidence="2">
    <location>
        <position position="1"/>
    </location>
</feature>
<dbReference type="Proteomes" id="UP000324897">
    <property type="component" value="Unassembled WGS sequence"/>
</dbReference>
<dbReference type="EMBL" id="RWGY01000034">
    <property type="protein sequence ID" value="TVU13550.1"/>
    <property type="molecule type" value="Genomic_DNA"/>
</dbReference>
<name>A0A5J9TQD3_9POAL</name>
<dbReference type="InterPro" id="IPR002182">
    <property type="entry name" value="NB-ARC"/>
</dbReference>
<feature type="domain" description="NB-ARC" evidence="1">
    <location>
        <begin position="85"/>
        <end position="162"/>
    </location>
</feature>